<reference evidence="3 4" key="1">
    <citation type="submission" date="2023-05" db="EMBL/GenBank/DDBJ databases">
        <title>B98-5 Cell Line De Novo Hybrid Assembly: An Optical Mapping Approach.</title>
        <authorList>
            <person name="Kananen K."/>
            <person name="Auerbach J.A."/>
            <person name="Kautto E."/>
            <person name="Blachly J.S."/>
        </authorList>
    </citation>
    <scope>NUCLEOTIDE SEQUENCE [LARGE SCALE GENOMIC DNA]</scope>
    <source>
        <strain evidence="3">B95-8</strain>
        <tissue evidence="3">Cell line</tissue>
    </source>
</reference>
<dbReference type="Proteomes" id="UP001266305">
    <property type="component" value="Unassembled WGS sequence"/>
</dbReference>
<feature type="compositionally biased region" description="Basic and acidic residues" evidence="1">
    <location>
        <begin position="342"/>
        <end position="354"/>
    </location>
</feature>
<protein>
    <recommendedName>
        <fullName evidence="2">N-acetyltransferase domain-containing protein</fullName>
    </recommendedName>
</protein>
<accession>A0ABQ9VX15</accession>
<feature type="region of interest" description="Disordered" evidence="1">
    <location>
        <begin position="293"/>
        <end position="388"/>
    </location>
</feature>
<dbReference type="EMBL" id="JASSZA010000004">
    <property type="protein sequence ID" value="KAK2113349.1"/>
    <property type="molecule type" value="Genomic_DNA"/>
</dbReference>
<evidence type="ECO:0000313" key="3">
    <source>
        <dbReference type="EMBL" id="KAK2113349.1"/>
    </source>
</evidence>
<feature type="compositionally biased region" description="Basic and acidic residues" evidence="1">
    <location>
        <begin position="158"/>
        <end position="175"/>
    </location>
</feature>
<dbReference type="Pfam" id="PF10184">
    <property type="entry name" value="DUF2358"/>
    <property type="match status" value="1"/>
</dbReference>
<dbReference type="Pfam" id="PF05301">
    <property type="entry name" value="Acetyltransf_16"/>
    <property type="match status" value="1"/>
</dbReference>
<evidence type="ECO:0000313" key="4">
    <source>
        <dbReference type="Proteomes" id="UP001266305"/>
    </source>
</evidence>
<dbReference type="PANTHER" id="PTHR31094">
    <property type="entry name" value="RIKEN CDNA 2310061I04 GENE"/>
    <property type="match status" value="1"/>
</dbReference>
<feature type="compositionally biased region" description="Polar residues" evidence="1">
    <location>
        <begin position="329"/>
        <end position="341"/>
    </location>
</feature>
<dbReference type="Gene3D" id="6.20.370.120">
    <property type="match status" value="1"/>
</dbReference>
<proteinExistence type="predicted"/>
<comment type="caution">
    <text evidence="3">The sequence shown here is derived from an EMBL/GenBank/DDBJ whole genome shotgun (WGS) entry which is preliminary data.</text>
</comment>
<evidence type="ECO:0000256" key="1">
    <source>
        <dbReference type="SAM" id="MobiDB-lite"/>
    </source>
</evidence>
<dbReference type="InterPro" id="IPR007965">
    <property type="entry name" value="GNAT_ATAT"/>
</dbReference>
<dbReference type="PROSITE" id="PS51730">
    <property type="entry name" value="GNAT_ATAT"/>
    <property type="match status" value="1"/>
</dbReference>
<evidence type="ECO:0000259" key="2">
    <source>
        <dbReference type="PROSITE" id="PS51730"/>
    </source>
</evidence>
<dbReference type="Gene3D" id="3.40.630.30">
    <property type="match status" value="1"/>
</dbReference>
<gene>
    <name evidence="3" type="ORF">P7K49_007615</name>
</gene>
<keyword evidence="4" id="KW-1185">Reference proteome</keyword>
<name>A0ABQ9VX15_SAGOE</name>
<dbReference type="PANTHER" id="PTHR31094:SF2">
    <property type="entry name" value="RIKEN CDNA 2310061I04 GENE"/>
    <property type="match status" value="1"/>
</dbReference>
<organism evidence="3 4">
    <name type="scientific">Saguinus oedipus</name>
    <name type="common">Cotton-top tamarin</name>
    <name type="synonym">Oedipomidas oedipus</name>
    <dbReference type="NCBI Taxonomy" id="9490"/>
    <lineage>
        <taxon>Eukaryota</taxon>
        <taxon>Metazoa</taxon>
        <taxon>Chordata</taxon>
        <taxon>Craniata</taxon>
        <taxon>Vertebrata</taxon>
        <taxon>Euteleostomi</taxon>
        <taxon>Mammalia</taxon>
        <taxon>Eutheria</taxon>
        <taxon>Euarchontoglires</taxon>
        <taxon>Primates</taxon>
        <taxon>Haplorrhini</taxon>
        <taxon>Platyrrhini</taxon>
        <taxon>Cebidae</taxon>
        <taxon>Callitrichinae</taxon>
        <taxon>Saguinus</taxon>
    </lineage>
</organism>
<sequence>MEFPFDVDALFPERITVLDQHLRPPARRPGTTTPARVDLQQQIMTILDELGKASAKDDREAHNEVEPLCILDFYIHESVQRHGHGRELFQYMLQKERVEPHQLAIDRPSPKLLKFLNKHYNLETTVPQVRESLNSCFLLNSLHRITGVPHHIRHQLHDHHQGLQREAVEEAESGRDAPANGNANEENGDQETEVHEDRGTRGAQGPRWPGWDHSIAPESQGAVTAPTDILKVAVEPPWPLNRAPRRATPPAHPPPRSSSLGNSPERGPLRPFVPEQELLRSLRLCPPHPTARLLLAADPGGSPAQRRRTRGTPPGLVAQSCCYSRHGGVTSSSPNTGNQDSKQGEQETKNRSASEEQALSQDGSGEKPVHTAPPQAQVPAPPAQSRTMGGDIFNARFIRNLQERRSTRPCCEIGAWAANLRKRIQGASEPASASALTAHRALQPLRLSPRRLRGALTPVRRPEVGLRRLLHSRKIMYQPSRGAARRLGPCLRAYQARPQDQLSPGSLPFPPLWPPSTTTTSPSYPLLWSPLPPRPPTQCLPQAPPLPLLQIQALNSAWVALPPRNGEEGPEPELHSGCLDGLRSLFEGPPCPYPGALIPFQAPGTAHPSPTTPSGDPSMEEHLSVMYERLRQELPNLFLQSHDYSLYSLDVEFINEILNIRTKGRTLYILSLTLCRFLAWNYFAQLRLEVLQLTRHPENWTLQARWRLVGLPIHLLFLRFYKRDKDELYRTYDAYSTFYLNSSGLICRHRLDKLMPSHSPPTPVKKLLVGALVALGLSEPEPDLNLCSESGSLALEWEQH</sequence>
<feature type="region of interest" description="Disordered" evidence="1">
    <location>
        <begin position="156"/>
        <end position="271"/>
    </location>
</feature>
<feature type="domain" description="N-acetyltransferase" evidence="2">
    <location>
        <begin position="1"/>
        <end position="139"/>
    </location>
</feature>
<dbReference type="InterPro" id="IPR018790">
    <property type="entry name" value="DUF2358"/>
</dbReference>